<evidence type="ECO:0000313" key="2">
    <source>
        <dbReference type="Proteomes" id="UP001172457"/>
    </source>
</evidence>
<organism evidence="1 2">
    <name type="scientific">Centaurea solstitialis</name>
    <name type="common">yellow star-thistle</name>
    <dbReference type="NCBI Taxonomy" id="347529"/>
    <lineage>
        <taxon>Eukaryota</taxon>
        <taxon>Viridiplantae</taxon>
        <taxon>Streptophyta</taxon>
        <taxon>Embryophyta</taxon>
        <taxon>Tracheophyta</taxon>
        <taxon>Spermatophyta</taxon>
        <taxon>Magnoliopsida</taxon>
        <taxon>eudicotyledons</taxon>
        <taxon>Gunneridae</taxon>
        <taxon>Pentapetalae</taxon>
        <taxon>asterids</taxon>
        <taxon>campanulids</taxon>
        <taxon>Asterales</taxon>
        <taxon>Asteraceae</taxon>
        <taxon>Carduoideae</taxon>
        <taxon>Cardueae</taxon>
        <taxon>Centaureinae</taxon>
        <taxon>Centaurea</taxon>
    </lineage>
</organism>
<reference evidence="1" key="1">
    <citation type="submission" date="2023-03" db="EMBL/GenBank/DDBJ databases">
        <title>Chromosome-scale reference genome and RAD-based genetic map of yellow starthistle (Centaurea solstitialis) reveal putative structural variation and QTLs associated with invader traits.</title>
        <authorList>
            <person name="Reatini B."/>
            <person name="Cang F.A."/>
            <person name="Jiang Q."/>
            <person name="Mckibben M.T.W."/>
            <person name="Barker M.S."/>
            <person name="Rieseberg L.H."/>
            <person name="Dlugosch K.M."/>
        </authorList>
    </citation>
    <scope>NUCLEOTIDE SEQUENCE</scope>
    <source>
        <strain evidence="1">CAN-66</strain>
        <tissue evidence="1">Leaf</tissue>
    </source>
</reference>
<dbReference type="Proteomes" id="UP001172457">
    <property type="component" value="Chromosome 2"/>
</dbReference>
<keyword evidence="2" id="KW-1185">Reference proteome</keyword>
<protein>
    <recommendedName>
        <fullName evidence="3">Retrotransposon Copia-like N-terminal domain-containing protein</fullName>
    </recommendedName>
</protein>
<comment type="caution">
    <text evidence="1">The sequence shown here is derived from an EMBL/GenBank/DDBJ whole genome shotgun (WGS) entry which is preliminary data.</text>
</comment>
<accession>A0AA38WHG5</accession>
<proteinExistence type="predicted"/>
<dbReference type="AlphaFoldDB" id="A0AA38WHG5"/>
<gene>
    <name evidence="1" type="ORF">OSB04_006437</name>
</gene>
<name>A0AA38WHG5_9ASTR</name>
<sequence length="232" mass="26154">MTSPRVGYSSLGNPNMSSIPPVVLPHSSHSFHRSHACSLLDPSVDSSSHKLEDYGSMNYNPFRSYAQPLLHPCHGVGPCRSLTFTLATPSHHSDFHSPRQYPMSIVNFAPLNGVNYKKWKEDIELNLGILDYDHVLREDPPAEPANDASREVKAKYQEWHKHNRIALIYMKKCMTDAVKGGIPNSDLAKVYFASIGDKYRVSDKAETGYLMNKLIRMSYNGQGSVREYILQN</sequence>
<dbReference type="EMBL" id="JARYMX010000002">
    <property type="protein sequence ID" value="KAJ9561277.1"/>
    <property type="molecule type" value="Genomic_DNA"/>
</dbReference>
<evidence type="ECO:0008006" key="3">
    <source>
        <dbReference type="Google" id="ProtNLM"/>
    </source>
</evidence>
<evidence type="ECO:0000313" key="1">
    <source>
        <dbReference type="EMBL" id="KAJ9561277.1"/>
    </source>
</evidence>